<comment type="catalytic activity">
    <reaction evidence="11">
        <text>(sulfur carrier)-H + L-cysteine = (sulfur carrier)-SH + L-alanine</text>
        <dbReference type="Rhea" id="RHEA:43892"/>
        <dbReference type="Rhea" id="RHEA-COMP:14737"/>
        <dbReference type="Rhea" id="RHEA-COMP:14739"/>
        <dbReference type="ChEBI" id="CHEBI:29917"/>
        <dbReference type="ChEBI" id="CHEBI:35235"/>
        <dbReference type="ChEBI" id="CHEBI:57972"/>
        <dbReference type="ChEBI" id="CHEBI:64428"/>
        <dbReference type="EC" id="2.8.1.7"/>
    </reaction>
</comment>
<protein>
    <recommendedName>
        <fullName evidence="5">Cysteine desulfurase</fullName>
        <ecNumber evidence="4">2.8.1.7</ecNumber>
    </recommendedName>
</protein>
<evidence type="ECO:0000313" key="15">
    <source>
        <dbReference type="Proteomes" id="UP001449795"/>
    </source>
</evidence>
<evidence type="ECO:0000256" key="12">
    <source>
        <dbReference type="RuleBase" id="RU004504"/>
    </source>
</evidence>
<evidence type="ECO:0000256" key="2">
    <source>
        <dbReference type="ARBA" id="ARBA00003120"/>
    </source>
</evidence>
<evidence type="ECO:0000256" key="11">
    <source>
        <dbReference type="ARBA" id="ARBA00050776"/>
    </source>
</evidence>
<keyword evidence="9" id="KW-0408">Iron</keyword>
<dbReference type="PANTHER" id="PTHR11601">
    <property type="entry name" value="CYSTEINE DESULFURYLASE FAMILY MEMBER"/>
    <property type="match status" value="1"/>
</dbReference>
<dbReference type="EMBL" id="CP152276">
    <property type="protein sequence ID" value="XAE44469.1"/>
    <property type="molecule type" value="Genomic_DNA"/>
</dbReference>
<gene>
    <name evidence="14" type="ORF">AAC691_08590</name>
</gene>
<evidence type="ECO:0000256" key="8">
    <source>
        <dbReference type="ARBA" id="ARBA00022898"/>
    </source>
</evidence>
<sequence>MSGAIYLDGLSTAPLAPEARAAMLAAWDQPGNPSSPHAAGERAAALVETARRSVADLVGASSAEIVFTSGATEANNLAIAGAAAAAITGGSERRHVVVTSIEHKSVLEAAWRLRAVGFTVDIAPVTKAGVVDLGELAALIRNDTLLVSVMAANNETAVLQPIAEVAALAHAVGALLHCDAAQAVGKVPVDVIDLDVDFMSVSSHKMYGPMGVGALYVSAAAPRPTPLLVGGGQENGLRAGTEPAPLIAGFGTAAEVARSRLEKDARHAKSLLGAFLQDLSERQVKIHVNGNVSKLLPGAINISIDGIDAQSLAMIMARTVMISTGSACNSGQINSSHVLDAMDVDEKRKKEALRICFGRYHSDPDAREAARQLGDAINRMR</sequence>
<comment type="cofactor">
    <cofactor evidence="1 12">
        <name>pyridoxal 5'-phosphate</name>
        <dbReference type="ChEBI" id="CHEBI:597326"/>
    </cofactor>
</comment>
<dbReference type="SUPFAM" id="SSF53383">
    <property type="entry name" value="PLP-dependent transferases"/>
    <property type="match status" value="1"/>
</dbReference>
<evidence type="ECO:0000256" key="3">
    <source>
        <dbReference type="ARBA" id="ARBA00006490"/>
    </source>
</evidence>
<evidence type="ECO:0000256" key="6">
    <source>
        <dbReference type="ARBA" id="ARBA00022679"/>
    </source>
</evidence>
<evidence type="ECO:0000256" key="7">
    <source>
        <dbReference type="ARBA" id="ARBA00022723"/>
    </source>
</evidence>
<dbReference type="InterPro" id="IPR000192">
    <property type="entry name" value="Aminotrans_V_dom"/>
</dbReference>
<dbReference type="InterPro" id="IPR015424">
    <property type="entry name" value="PyrdxlP-dep_Trfase"/>
</dbReference>
<dbReference type="Gene3D" id="1.10.260.50">
    <property type="match status" value="1"/>
</dbReference>
<dbReference type="PIRSF" id="PIRSF005572">
    <property type="entry name" value="NifS"/>
    <property type="match status" value="1"/>
</dbReference>
<evidence type="ECO:0000256" key="4">
    <source>
        <dbReference type="ARBA" id="ARBA00012239"/>
    </source>
</evidence>
<proteinExistence type="inferred from homology"/>
<evidence type="ECO:0000256" key="9">
    <source>
        <dbReference type="ARBA" id="ARBA00023004"/>
    </source>
</evidence>
<comment type="similarity">
    <text evidence="3">Belongs to the class-V pyridoxal-phosphate-dependent aminotransferase family. NifS/IscS subfamily.</text>
</comment>
<evidence type="ECO:0000256" key="10">
    <source>
        <dbReference type="ARBA" id="ARBA00023014"/>
    </source>
</evidence>
<dbReference type="PANTHER" id="PTHR11601:SF34">
    <property type="entry name" value="CYSTEINE DESULFURASE"/>
    <property type="match status" value="1"/>
</dbReference>
<dbReference type="InterPro" id="IPR015422">
    <property type="entry name" value="PyrdxlP-dep_Trfase_small"/>
</dbReference>
<evidence type="ECO:0000256" key="1">
    <source>
        <dbReference type="ARBA" id="ARBA00001933"/>
    </source>
</evidence>
<dbReference type="InterPro" id="IPR016454">
    <property type="entry name" value="Cysteine_dSase"/>
</dbReference>
<evidence type="ECO:0000256" key="5">
    <source>
        <dbReference type="ARBA" id="ARBA00013558"/>
    </source>
</evidence>
<reference evidence="14 15" key="1">
    <citation type="submission" date="2024-04" db="EMBL/GenBank/DDBJ databases">
        <title>Complete genome sequence of Nguyenibacter vanlangesis HBCM-1154, a strain capable of nitrogen fixation, IAA production, and phosphorus solubilization isolated from sugarcane soil.</title>
        <authorList>
            <person name="MY HANH P."/>
        </authorList>
    </citation>
    <scope>NUCLEOTIDE SEQUENCE [LARGE SCALE GENOMIC DNA]</scope>
    <source>
        <strain evidence="14 15">HBCM 1154</strain>
    </source>
</reference>
<keyword evidence="15" id="KW-1185">Reference proteome</keyword>
<evidence type="ECO:0000313" key="14">
    <source>
        <dbReference type="EMBL" id="XAE44469.1"/>
    </source>
</evidence>
<organism evidence="14 15">
    <name type="scientific">Nguyenibacter vanlangensis</name>
    <dbReference type="NCBI Taxonomy" id="1216886"/>
    <lineage>
        <taxon>Bacteria</taxon>
        <taxon>Pseudomonadati</taxon>
        <taxon>Pseudomonadota</taxon>
        <taxon>Alphaproteobacteria</taxon>
        <taxon>Acetobacterales</taxon>
        <taxon>Acetobacteraceae</taxon>
        <taxon>Nguyenibacter</taxon>
    </lineage>
</organism>
<evidence type="ECO:0000259" key="13">
    <source>
        <dbReference type="Pfam" id="PF00266"/>
    </source>
</evidence>
<keyword evidence="10" id="KW-0411">Iron-sulfur</keyword>
<dbReference type="Pfam" id="PF00266">
    <property type="entry name" value="Aminotran_5"/>
    <property type="match status" value="1"/>
</dbReference>
<keyword evidence="8" id="KW-0663">Pyridoxal phosphate</keyword>
<dbReference type="PROSITE" id="PS00595">
    <property type="entry name" value="AA_TRANSFER_CLASS_5"/>
    <property type="match status" value="1"/>
</dbReference>
<accession>A0ABZ3DA74</accession>
<dbReference type="Gene3D" id="3.90.1150.10">
    <property type="entry name" value="Aspartate Aminotransferase, domain 1"/>
    <property type="match status" value="1"/>
</dbReference>
<name>A0ABZ3DA74_9PROT</name>
<keyword evidence="6" id="KW-0808">Transferase</keyword>
<keyword evidence="7" id="KW-0479">Metal-binding</keyword>
<dbReference type="InterPro" id="IPR015421">
    <property type="entry name" value="PyrdxlP-dep_Trfase_major"/>
</dbReference>
<dbReference type="RefSeq" id="WP_342629721.1">
    <property type="nucleotide sequence ID" value="NZ_CP152276.1"/>
</dbReference>
<feature type="domain" description="Aminotransferase class V" evidence="13">
    <location>
        <begin position="5"/>
        <end position="362"/>
    </location>
</feature>
<comment type="function">
    <text evidence="2">Catalyzes the removal of elemental sulfur atoms from cysteine to produce alanine. Seems to participate in the biosynthesis of the nitrogenase metalloclusters by providing the inorganic sulfur required for the Fe-S core formation.</text>
</comment>
<dbReference type="Proteomes" id="UP001449795">
    <property type="component" value="Chromosome"/>
</dbReference>
<dbReference type="InterPro" id="IPR020578">
    <property type="entry name" value="Aminotrans_V_PyrdxlP_BS"/>
</dbReference>
<dbReference type="Gene3D" id="3.40.640.10">
    <property type="entry name" value="Type I PLP-dependent aspartate aminotransferase-like (Major domain)"/>
    <property type="match status" value="1"/>
</dbReference>
<dbReference type="EC" id="2.8.1.7" evidence="4"/>